<reference evidence="1" key="2">
    <citation type="submission" date="2020-06" db="EMBL/GenBank/DDBJ databases">
        <title>Helianthus annuus Genome sequencing and assembly Release 2.</title>
        <authorList>
            <person name="Gouzy J."/>
            <person name="Langlade N."/>
            <person name="Munos S."/>
        </authorList>
    </citation>
    <scope>NUCLEOTIDE SEQUENCE</scope>
    <source>
        <tissue evidence="1">Leaves</tissue>
    </source>
</reference>
<gene>
    <name evidence="1" type="ORF">HanXRQr2_Chr08g0347621</name>
</gene>
<protein>
    <submittedName>
        <fullName evidence="1">Uncharacterized protein</fullName>
    </submittedName>
</protein>
<dbReference type="EMBL" id="MNCJ02000323">
    <property type="protein sequence ID" value="KAF5796115.1"/>
    <property type="molecule type" value="Genomic_DNA"/>
</dbReference>
<organism evidence="1 2">
    <name type="scientific">Helianthus annuus</name>
    <name type="common">Common sunflower</name>
    <dbReference type="NCBI Taxonomy" id="4232"/>
    <lineage>
        <taxon>Eukaryota</taxon>
        <taxon>Viridiplantae</taxon>
        <taxon>Streptophyta</taxon>
        <taxon>Embryophyta</taxon>
        <taxon>Tracheophyta</taxon>
        <taxon>Spermatophyta</taxon>
        <taxon>Magnoliopsida</taxon>
        <taxon>eudicotyledons</taxon>
        <taxon>Gunneridae</taxon>
        <taxon>Pentapetalae</taxon>
        <taxon>asterids</taxon>
        <taxon>campanulids</taxon>
        <taxon>Asterales</taxon>
        <taxon>Asteraceae</taxon>
        <taxon>Asteroideae</taxon>
        <taxon>Heliantheae alliance</taxon>
        <taxon>Heliantheae</taxon>
        <taxon>Helianthus</taxon>
    </lineage>
</organism>
<comment type="caution">
    <text evidence="1">The sequence shown here is derived from an EMBL/GenBank/DDBJ whole genome shotgun (WGS) entry which is preliminary data.</text>
</comment>
<reference evidence="1" key="1">
    <citation type="journal article" date="2017" name="Nature">
        <title>The sunflower genome provides insights into oil metabolism, flowering and Asterid evolution.</title>
        <authorList>
            <person name="Badouin H."/>
            <person name="Gouzy J."/>
            <person name="Grassa C.J."/>
            <person name="Murat F."/>
            <person name="Staton S.E."/>
            <person name="Cottret L."/>
            <person name="Lelandais-Briere C."/>
            <person name="Owens G.L."/>
            <person name="Carrere S."/>
            <person name="Mayjonade B."/>
            <person name="Legrand L."/>
            <person name="Gill N."/>
            <person name="Kane N.C."/>
            <person name="Bowers J.E."/>
            <person name="Hubner S."/>
            <person name="Bellec A."/>
            <person name="Berard A."/>
            <person name="Berges H."/>
            <person name="Blanchet N."/>
            <person name="Boniface M.C."/>
            <person name="Brunel D."/>
            <person name="Catrice O."/>
            <person name="Chaidir N."/>
            <person name="Claudel C."/>
            <person name="Donnadieu C."/>
            <person name="Faraut T."/>
            <person name="Fievet G."/>
            <person name="Helmstetter N."/>
            <person name="King M."/>
            <person name="Knapp S.J."/>
            <person name="Lai Z."/>
            <person name="Le Paslier M.C."/>
            <person name="Lippi Y."/>
            <person name="Lorenzon L."/>
            <person name="Mandel J.R."/>
            <person name="Marage G."/>
            <person name="Marchand G."/>
            <person name="Marquand E."/>
            <person name="Bret-Mestries E."/>
            <person name="Morien E."/>
            <person name="Nambeesan S."/>
            <person name="Nguyen T."/>
            <person name="Pegot-Espagnet P."/>
            <person name="Pouilly N."/>
            <person name="Raftis F."/>
            <person name="Sallet E."/>
            <person name="Schiex T."/>
            <person name="Thomas J."/>
            <person name="Vandecasteele C."/>
            <person name="Vares D."/>
            <person name="Vear F."/>
            <person name="Vautrin S."/>
            <person name="Crespi M."/>
            <person name="Mangin B."/>
            <person name="Burke J.M."/>
            <person name="Salse J."/>
            <person name="Munos S."/>
            <person name="Vincourt P."/>
            <person name="Rieseberg L.H."/>
            <person name="Langlade N.B."/>
        </authorList>
    </citation>
    <scope>NUCLEOTIDE SEQUENCE</scope>
    <source>
        <tissue evidence="1">Leaves</tissue>
    </source>
</reference>
<accession>A0A9K3NDT9</accession>
<dbReference type="Gramene" id="mRNA:HanXRQr2_Chr08g0347621">
    <property type="protein sequence ID" value="CDS:HanXRQr2_Chr08g0347621.1"/>
    <property type="gene ID" value="HanXRQr2_Chr08g0347621"/>
</dbReference>
<sequence length="52" mass="6330">MVNLEHEFDLHNYKIKQEKKILKRKIYHTVIHLQRRATSRTVLSCNFFAIFA</sequence>
<name>A0A9K3NDT9_HELAN</name>
<dbReference type="Proteomes" id="UP000215914">
    <property type="component" value="Unassembled WGS sequence"/>
</dbReference>
<evidence type="ECO:0000313" key="1">
    <source>
        <dbReference type="EMBL" id="KAF5796115.1"/>
    </source>
</evidence>
<dbReference type="AlphaFoldDB" id="A0A9K3NDT9"/>
<proteinExistence type="predicted"/>
<keyword evidence="2" id="KW-1185">Reference proteome</keyword>
<evidence type="ECO:0000313" key="2">
    <source>
        <dbReference type="Proteomes" id="UP000215914"/>
    </source>
</evidence>